<feature type="compositionally biased region" description="Basic and acidic residues" evidence="1">
    <location>
        <begin position="917"/>
        <end position="931"/>
    </location>
</feature>
<feature type="compositionally biased region" description="Polar residues" evidence="1">
    <location>
        <begin position="1012"/>
        <end position="1039"/>
    </location>
</feature>
<feature type="region of interest" description="Disordered" evidence="1">
    <location>
        <begin position="1174"/>
        <end position="1198"/>
    </location>
</feature>
<protein>
    <submittedName>
        <fullName evidence="2">Uncharacterized protein</fullName>
    </submittedName>
</protein>
<feature type="compositionally biased region" description="Basic and acidic residues" evidence="1">
    <location>
        <begin position="1002"/>
        <end position="1011"/>
    </location>
</feature>
<feature type="region of interest" description="Disordered" evidence="1">
    <location>
        <begin position="445"/>
        <end position="485"/>
    </location>
</feature>
<feature type="region of interest" description="Disordered" evidence="1">
    <location>
        <begin position="570"/>
        <end position="701"/>
    </location>
</feature>
<evidence type="ECO:0000313" key="3">
    <source>
        <dbReference type="Proteomes" id="UP001603857"/>
    </source>
</evidence>
<feature type="region of interest" description="Disordered" evidence="1">
    <location>
        <begin position="230"/>
        <end position="280"/>
    </location>
</feature>
<proteinExistence type="predicted"/>
<keyword evidence="3" id="KW-1185">Reference proteome</keyword>
<dbReference type="Proteomes" id="UP001603857">
    <property type="component" value="Unassembled WGS sequence"/>
</dbReference>
<feature type="compositionally biased region" description="Polar residues" evidence="1">
    <location>
        <begin position="966"/>
        <end position="975"/>
    </location>
</feature>
<feature type="compositionally biased region" description="Low complexity" evidence="1">
    <location>
        <begin position="940"/>
        <end position="952"/>
    </location>
</feature>
<feature type="region of interest" description="Disordered" evidence="1">
    <location>
        <begin position="1296"/>
        <end position="1317"/>
    </location>
</feature>
<sequence length="1317" mass="143287">MATQNANVVFVDTNLDTHFALVVSDFDTVSDLKKSIVSEHPLCFPKIGQIRIHGIKVKRRGHFYHLSDSMPVRSAFTGGSNKSWFLSVDASALGECVQNEHLVSNGSPHGIANNVLIASGDDVCGFPSNNVLIASGDDACGFPSKRVSVSDNSRLESKHIDNGEVHVASPCVSEHTGRVASGNLDMGVKLSSDIGAAITFPRPVFETAEHCVLNDLVGLNVECDVNGSISGDKNDRTVSEENPLISLPSVKRKRKSKKKNEDAVHDGGSKDNAAFVDDPRSFPSKSVSPFDDFQLPQLENKLIENGELPVASPCASERTGKGAVEDLDTGVKLSGDNDSAVAFHCSVSKTEDHRNLHELPGLNIEYDVDGSAKGIEDDRKVCEENSMSVPSVKKKRKSKRKIEDKVQDDNSKENAAFVVNPLSFTSKKASSVNNELPVSGIECEVDGTNKGIKDEEGNCKSASNEKKRQKSKKKQVSTVREDDLKENGASVVGSINYTMQQGIEIVTNHSENADKEVINETEVLKEPQHTDCTNNNNKNDIDAAASIKEASEPGLATNKKHKKRKRSLIVEAHEERKETDDQFELKNEKSNAEYKDNKATEDILNTEPPAKKKKGKDKSGEESLSKEKLIDDFNADNASQHVAEDQHNIKNSNADQSTEHFNDADPLITSVRRKKRKGKVNSSNPPETPVVTSSRKDEQADRFSIQRGVLEEISEVGLFSKDISMSRTTIDNVETGTDACKEGIHSTEKITGNYKNHSDCEIKSQTSVVDEPTVLTKDKENVVLDQCHENEAGQIEVAEEGREVSPQNDSELMLLDNSTLFNQDNTDANVSELNGTSKVMDVNEMTEPVKPEKDKKRIRKNKNSTGQPTPREGIGLMDASESETVIMRSHSATNCDPKTANRKEENPLNQTVGGKILQEEIKGTSEPERMNKRQIKKSNNKQTSTSKSISNKLTADQVDDSKKPSESSGNGTHSKPSVAGTKESKSASTKSTNKSSKTNLESAKDSVRLEPSDSQFSCGSKDSDSQFNSGSKDTVQHLTLSPGEKDGDNLEPPSKTLKINADQQLSSGKEQDEAYLVDNMDVDKRNGSDRTDIETMAGKNMHALKATNRLTHVEDLSSSQKLSSKEEVAAGIQSGKKVSNVHRKDHVNAFGKSMDLEKQREFFLVSNSKLEGSIKRGQNKAGKASGNNVHGVVSKTHQKKSLLAGAIFNYDSSSTSEDEVDNSDASTRTPSDNPLLSDSSDGYSSSDLDSQVAGSHGGKSLENGGRSSVKASFSGTGGMSIDQLLRSSRRFKKAKTTASQLEETQSQLEFVPDSLAD</sequence>
<feature type="compositionally biased region" description="Polar residues" evidence="1">
    <location>
        <begin position="1296"/>
        <end position="1308"/>
    </location>
</feature>
<gene>
    <name evidence="2" type="ORF">Fmac_013922</name>
</gene>
<feature type="compositionally biased region" description="Basic and acidic residues" evidence="1">
    <location>
        <begin position="259"/>
        <end position="269"/>
    </location>
</feature>
<reference evidence="2 3" key="1">
    <citation type="submission" date="2024-08" db="EMBL/GenBank/DDBJ databases">
        <title>Insights into the chromosomal genome structure of Flemingia macrophylla.</title>
        <authorList>
            <person name="Ding Y."/>
            <person name="Zhao Y."/>
            <person name="Bi W."/>
            <person name="Wu M."/>
            <person name="Zhao G."/>
            <person name="Gong Y."/>
            <person name="Li W."/>
            <person name="Zhang P."/>
        </authorList>
    </citation>
    <scope>NUCLEOTIDE SEQUENCE [LARGE SCALE GENOMIC DNA]</scope>
    <source>
        <strain evidence="2">DYQJB</strain>
        <tissue evidence="2">Leaf</tissue>
    </source>
</reference>
<feature type="compositionally biased region" description="Basic and acidic residues" evidence="1">
    <location>
        <begin position="401"/>
        <end position="411"/>
    </location>
</feature>
<feature type="compositionally biased region" description="Low complexity" evidence="1">
    <location>
        <begin position="986"/>
        <end position="1001"/>
    </location>
</feature>
<feature type="region of interest" description="Disordered" evidence="1">
    <location>
        <begin position="844"/>
        <end position="1075"/>
    </location>
</feature>
<feature type="region of interest" description="Disordered" evidence="1">
    <location>
        <begin position="1117"/>
        <end position="1138"/>
    </location>
</feature>
<dbReference type="EMBL" id="JBGMDY010000005">
    <property type="protein sequence ID" value="KAL2332709.1"/>
    <property type="molecule type" value="Genomic_DNA"/>
</dbReference>
<evidence type="ECO:0000313" key="2">
    <source>
        <dbReference type="EMBL" id="KAL2332709.1"/>
    </source>
</evidence>
<evidence type="ECO:0000256" key="1">
    <source>
        <dbReference type="SAM" id="MobiDB-lite"/>
    </source>
</evidence>
<name>A0ABD1MA82_9FABA</name>
<accession>A0ABD1MA82</accession>
<feature type="region of interest" description="Disordered" evidence="1">
    <location>
        <begin position="378"/>
        <end position="411"/>
    </location>
</feature>
<feature type="compositionally biased region" description="Low complexity" evidence="1">
    <location>
        <begin position="1230"/>
        <end position="1250"/>
    </location>
</feature>
<comment type="caution">
    <text evidence="2">The sequence shown here is derived from an EMBL/GenBank/DDBJ whole genome shotgun (WGS) entry which is preliminary data.</text>
</comment>
<feature type="compositionally biased region" description="Polar residues" evidence="1">
    <location>
        <begin position="680"/>
        <end position="693"/>
    </location>
</feature>
<feature type="compositionally biased region" description="Basic and acidic residues" evidence="1">
    <location>
        <begin position="571"/>
        <end position="601"/>
    </location>
</feature>
<feature type="compositionally biased region" description="Basic and acidic residues" evidence="1">
    <location>
        <begin position="451"/>
        <end position="466"/>
    </location>
</feature>
<feature type="compositionally biased region" description="Polar residues" evidence="1">
    <location>
        <begin position="1265"/>
        <end position="1274"/>
    </location>
</feature>
<feature type="region of interest" description="Disordered" evidence="1">
    <location>
        <begin position="1212"/>
        <end position="1279"/>
    </location>
</feature>
<feature type="compositionally biased region" description="Basic and acidic residues" evidence="1">
    <location>
        <begin position="617"/>
        <end position="631"/>
    </location>
</feature>
<organism evidence="2 3">
    <name type="scientific">Flemingia macrophylla</name>
    <dbReference type="NCBI Taxonomy" id="520843"/>
    <lineage>
        <taxon>Eukaryota</taxon>
        <taxon>Viridiplantae</taxon>
        <taxon>Streptophyta</taxon>
        <taxon>Embryophyta</taxon>
        <taxon>Tracheophyta</taxon>
        <taxon>Spermatophyta</taxon>
        <taxon>Magnoliopsida</taxon>
        <taxon>eudicotyledons</taxon>
        <taxon>Gunneridae</taxon>
        <taxon>Pentapetalae</taxon>
        <taxon>rosids</taxon>
        <taxon>fabids</taxon>
        <taxon>Fabales</taxon>
        <taxon>Fabaceae</taxon>
        <taxon>Papilionoideae</taxon>
        <taxon>50 kb inversion clade</taxon>
        <taxon>NPAAA clade</taxon>
        <taxon>indigoferoid/millettioid clade</taxon>
        <taxon>Phaseoleae</taxon>
        <taxon>Flemingia</taxon>
    </lineage>
</organism>